<evidence type="ECO:0000256" key="1">
    <source>
        <dbReference type="SAM" id="SignalP"/>
    </source>
</evidence>
<sequence length="334" mass="36920">MRKFLTLLVAVATLLMFPAFASARVPQPGDPGVRVAKFYVGQKFYEVNGVRHPMDAAPVVKNGRTLLPIRYAGYALGLQERDVAWDPAKREATLKRRWGGGSTDCDYVVFAPRQAKFSVNGWPYGKLDQPAEVANGRIMVPMRAVCTALGALCFWDGKERSVTVVTWEKPPEPVPLTVKEVAVPRDKCEATVTYVDGRTEKVATERPALAKVQGYQDCYLDTAEYLKLWGIPESAMLFDPVRGGFLVRGGAGHAAVSIDNCEKPYVAFYTGEKGWWGAFFDRWPAESDKNSDPMFVKDGVFWGNNAVGNASAYLWGVSSDLSYDGQMVDTHLKI</sequence>
<comment type="caution">
    <text evidence="3">The sequence shown here is derived from an EMBL/GenBank/DDBJ whole genome shotgun (WGS) entry which is preliminary data.</text>
</comment>
<reference evidence="3 4" key="1">
    <citation type="submission" date="2018-11" db="EMBL/GenBank/DDBJ databases">
        <title>Genomic Encyclopedia of Type Strains, Phase IV (KMG-IV): sequencing the most valuable type-strain genomes for metagenomic binning, comparative biology and taxonomic classification.</title>
        <authorList>
            <person name="Goeker M."/>
        </authorList>
    </citation>
    <scope>NUCLEOTIDE SEQUENCE [LARGE SCALE GENOMIC DNA]</scope>
    <source>
        <strain evidence="3 4">DSM 102936</strain>
    </source>
</reference>
<evidence type="ECO:0000313" key="3">
    <source>
        <dbReference type="EMBL" id="RPF49554.1"/>
    </source>
</evidence>
<organism evidence="3 4">
    <name type="scientific">Thermodesulfitimonas autotrophica</name>
    <dbReference type="NCBI Taxonomy" id="1894989"/>
    <lineage>
        <taxon>Bacteria</taxon>
        <taxon>Bacillati</taxon>
        <taxon>Bacillota</taxon>
        <taxon>Clostridia</taxon>
        <taxon>Thermoanaerobacterales</taxon>
        <taxon>Thermoanaerobacteraceae</taxon>
        <taxon>Thermodesulfitimonas</taxon>
    </lineage>
</organism>
<dbReference type="OrthoDB" id="1740654at2"/>
<dbReference type="Pfam" id="PF07833">
    <property type="entry name" value="Cu_amine_oxidN1"/>
    <property type="match status" value="1"/>
</dbReference>
<dbReference type="RefSeq" id="WP_123927182.1">
    <property type="nucleotide sequence ID" value="NZ_RKRE01000001.1"/>
</dbReference>
<dbReference type="SUPFAM" id="SSF55383">
    <property type="entry name" value="Copper amine oxidase, domain N"/>
    <property type="match status" value="2"/>
</dbReference>
<accession>A0A3N5AX37</accession>
<feature type="signal peptide" evidence="1">
    <location>
        <begin position="1"/>
        <end position="21"/>
    </location>
</feature>
<protein>
    <submittedName>
        <fullName evidence="3">Copper amine oxidase-like protein</fullName>
    </submittedName>
</protein>
<dbReference type="AlphaFoldDB" id="A0A3N5AX37"/>
<evidence type="ECO:0000313" key="4">
    <source>
        <dbReference type="Proteomes" id="UP000282654"/>
    </source>
</evidence>
<dbReference type="InterPro" id="IPR036582">
    <property type="entry name" value="Mao_N_sf"/>
</dbReference>
<feature type="domain" description="Copper amine oxidase-like N-terminal" evidence="2">
    <location>
        <begin position="47"/>
        <end position="164"/>
    </location>
</feature>
<feature type="chain" id="PRO_5039259290" evidence="1">
    <location>
        <begin position="22"/>
        <end position="334"/>
    </location>
</feature>
<name>A0A3N5AX37_9THEO</name>
<proteinExistence type="predicted"/>
<keyword evidence="1" id="KW-0732">Signal</keyword>
<dbReference type="EMBL" id="RKRE01000001">
    <property type="protein sequence ID" value="RPF49554.1"/>
    <property type="molecule type" value="Genomic_DNA"/>
</dbReference>
<keyword evidence="4" id="KW-1185">Reference proteome</keyword>
<gene>
    <name evidence="3" type="ORF">EDD75_0371</name>
</gene>
<dbReference type="InterPro" id="IPR012854">
    <property type="entry name" value="Cu_amine_oxidase-like_N"/>
</dbReference>
<evidence type="ECO:0000259" key="2">
    <source>
        <dbReference type="Pfam" id="PF07833"/>
    </source>
</evidence>
<dbReference type="Gene3D" id="3.30.457.10">
    <property type="entry name" value="Copper amine oxidase-like, N-terminal domain"/>
    <property type="match status" value="2"/>
</dbReference>
<dbReference type="Proteomes" id="UP000282654">
    <property type="component" value="Unassembled WGS sequence"/>
</dbReference>